<evidence type="ECO:0000313" key="9">
    <source>
        <dbReference type="Proteomes" id="UP000183794"/>
    </source>
</evidence>
<evidence type="ECO:0000256" key="2">
    <source>
        <dbReference type="ARBA" id="ARBA00022692"/>
    </source>
</evidence>
<dbReference type="GeneID" id="61294654"/>
<dbReference type="GO" id="GO:0016020">
    <property type="term" value="C:membrane"/>
    <property type="evidence" value="ECO:0007669"/>
    <property type="project" value="UniProtKB-SubCell"/>
</dbReference>
<dbReference type="PATRIC" id="fig|80854.5.peg.1422"/>
<dbReference type="AlphaFoldDB" id="A0A090IEW3"/>
<keyword evidence="3 5" id="KW-1133">Transmembrane helix</keyword>
<feature type="transmembrane region" description="Helical" evidence="5">
    <location>
        <begin position="103"/>
        <end position="121"/>
    </location>
</feature>
<keyword evidence="8" id="KW-1185">Reference proteome</keyword>
<name>A0A090IEW3_9GAMM</name>
<feature type="transmembrane region" description="Helical" evidence="5">
    <location>
        <begin position="6"/>
        <end position="28"/>
    </location>
</feature>
<dbReference type="EMBL" id="FPLJ01000028">
    <property type="protein sequence ID" value="SGY85792.1"/>
    <property type="molecule type" value="Genomic_DNA"/>
</dbReference>
<accession>A0A090IEW3</accession>
<evidence type="ECO:0000313" key="6">
    <source>
        <dbReference type="EMBL" id="SGY85792.1"/>
    </source>
</evidence>
<sequence length="137" mass="15185">MNTVLLTVGRIMLALYFLIPGIMKFVSWDMHIGLMEKHNMPFVPVLLAAAGIFQIVAALLLIANRYTAIVALLLAGLVLVINVNLHDFWNLAGLEGAHEMQNFIKNLGIFAGLLVLSGHYWSSLKVTNVNSIEKSRR</sequence>
<evidence type="ECO:0000313" key="8">
    <source>
        <dbReference type="Proteomes" id="UP000182660"/>
    </source>
</evidence>
<keyword evidence="4 5" id="KW-0472">Membrane</keyword>
<dbReference type="STRING" id="80854.MVIS_1340"/>
<dbReference type="EMBL" id="FPLD01000032">
    <property type="protein sequence ID" value="SGY88431.1"/>
    <property type="molecule type" value="Genomic_DNA"/>
</dbReference>
<evidence type="ECO:0008006" key="10">
    <source>
        <dbReference type="Google" id="ProtNLM"/>
    </source>
</evidence>
<proteinExistence type="predicted"/>
<dbReference type="OrthoDB" id="5917252at2"/>
<dbReference type="InterPro" id="IPR032808">
    <property type="entry name" value="DoxX"/>
</dbReference>
<dbReference type="Proteomes" id="UP000182660">
    <property type="component" value="Unassembled WGS sequence"/>
</dbReference>
<evidence type="ECO:0000256" key="5">
    <source>
        <dbReference type="SAM" id="Phobius"/>
    </source>
</evidence>
<gene>
    <name evidence="6" type="ORF">MT2528_0911</name>
    <name evidence="7" type="ORF">NVI5450_0873</name>
</gene>
<feature type="transmembrane region" description="Helical" evidence="5">
    <location>
        <begin position="40"/>
        <end position="63"/>
    </location>
</feature>
<protein>
    <recommendedName>
        <fullName evidence="10">DoxX family protein</fullName>
    </recommendedName>
</protein>
<reference evidence="6 8" key="2">
    <citation type="submission" date="2016-11" db="EMBL/GenBank/DDBJ databases">
        <authorList>
            <person name="Klemetsen T."/>
        </authorList>
    </citation>
    <scope>NUCLEOTIDE SEQUENCE [LARGE SCALE GENOMIC DNA]</scope>
    <source>
        <strain evidence="6">MT 2528</strain>
    </source>
</reference>
<evidence type="ECO:0000256" key="3">
    <source>
        <dbReference type="ARBA" id="ARBA00022989"/>
    </source>
</evidence>
<dbReference type="HOGENOM" id="CLU_058421_8_1_6"/>
<dbReference type="Pfam" id="PF07681">
    <property type="entry name" value="DoxX"/>
    <property type="match status" value="1"/>
</dbReference>
<evidence type="ECO:0000256" key="1">
    <source>
        <dbReference type="ARBA" id="ARBA00004141"/>
    </source>
</evidence>
<dbReference type="RefSeq" id="WP_045109672.1">
    <property type="nucleotide sequence ID" value="NZ_CAWQZC010000052.1"/>
</dbReference>
<dbReference type="Proteomes" id="UP000183794">
    <property type="component" value="Unassembled WGS sequence"/>
</dbReference>
<keyword evidence="2 5" id="KW-0812">Transmembrane</keyword>
<comment type="subcellular location">
    <subcellularLocation>
        <location evidence="1">Membrane</location>
        <topology evidence="1">Multi-pass membrane protein</topology>
    </subcellularLocation>
</comment>
<evidence type="ECO:0000256" key="4">
    <source>
        <dbReference type="ARBA" id="ARBA00023136"/>
    </source>
</evidence>
<dbReference type="KEGG" id="mvs:MVIS_1340"/>
<evidence type="ECO:0000313" key="7">
    <source>
        <dbReference type="EMBL" id="SGY88431.1"/>
    </source>
</evidence>
<organism evidence="7 9">
    <name type="scientific">Moritella viscosa</name>
    <dbReference type="NCBI Taxonomy" id="80854"/>
    <lineage>
        <taxon>Bacteria</taxon>
        <taxon>Pseudomonadati</taxon>
        <taxon>Pseudomonadota</taxon>
        <taxon>Gammaproteobacteria</taxon>
        <taxon>Alteromonadales</taxon>
        <taxon>Moritellaceae</taxon>
        <taxon>Moritella</taxon>
    </lineage>
</organism>
<feature type="transmembrane region" description="Helical" evidence="5">
    <location>
        <begin position="69"/>
        <end position="91"/>
    </location>
</feature>
<reference evidence="7 9" key="1">
    <citation type="submission" date="2016-11" db="EMBL/GenBank/DDBJ databases">
        <authorList>
            <person name="Jaros S."/>
            <person name="Januszkiewicz K."/>
            <person name="Wedrychowicz H."/>
        </authorList>
    </citation>
    <scope>NUCLEOTIDE SEQUENCE [LARGE SCALE GENOMIC DNA]</scope>
    <source>
        <strain evidence="7">NVI 5450</strain>
    </source>
</reference>